<evidence type="ECO:0000256" key="1">
    <source>
        <dbReference type="SAM" id="Phobius"/>
    </source>
</evidence>
<dbReference type="EMBL" id="CP003199">
    <property type="protein sequence ID" value="AFM45093.1"/>
    <property type="molecule type" value="Genomic_DNA"/>
</dbReference>
<dbReference type="HOGENOM" id="CLU_3390338_0_0_14"/>
<accession>I6RDL3</accession>
<evidence type="ECO:0000313" key="3">
    <source>
        <dbReference type="Proteomes" id="UP000009135"/>
    </source>
</evidence>
<evidence type="ECO:0000313" key="2">
    <source>
        <dbReference type="EMBL" id="AFM45093.1"/>
    </source>
</evidence>
<protein>
    <submittedName>
        <fullName evidence="2">Uncharacterized protein</fullName>
    </submittedName>
</protein>
<keyword evidence="1" id="KW-0812">Transmembrane</keyword>
<dbReference type="KEGG" id="mhe:MHC_06005"/>
<keyword evidence="3" id="KW-1185">Reference proteome</keyword>
<gene>
    <name evidence="2" type="ordered locus">MHC_06005</name>
</gene>
<dbReference type="AlphaFoldDB" id="I6RDL3"/>
<reference evidence="2 3" key="1">
    <citation type="journal article" date="2012" name="J. Bacteriol.">
        <title>Complete genome sequence of Mycoplasma haemocanis strain Illinois.</title>
        <authorList>
            <person name="do Nascimento N.C."/>
            <person name="Guimaraes A.M."/>
            <person name="Santos A.P."/>
            <person name="Sanmiguel P.J."/>
            <person name="Messick J.B."/>
        </authorList>
    </citation>
    <scope>NUCLEOTIDE SEQUENCE [LARGE SCALE GENOMIC DNA]</scope>
    <source>
        <strain evidence="2 3">Illinois</strain>
    </source>
</reference>
<keyword evidence="1" id="KW-0472">Membrane</keyword>
<keyword evidence="1" id="KW-1133">Transmembrane helix</keyword>
<organism evidence="2 3">
    <name type="scientific">Mycoplasma haemocanis (strain Illinois)</name>
    <dbReference type="NCBI Taxonomy" id="1111676"/>
    <lineage>
        <taxon>Bacteria</taxon>
        <taxon>Bacillati</taxon>
        <taxon>Mycoplasmatota</taxon>
        <taxon>Mollicutes</taxon>
        <taxon>Mycoplasmataceae</taxon>
        <taxon>Mycoplasma</taxon>
    </lineage>
</organism>
<proteinExistence type="predicted"/>
<dbReference type="Proteomes" id="UP000009135">
    <property type="component" value="Chromosome"/>
</dbReference>
<feature type="transmembrane region" description="Helical" evidence="1">
    <location>
        <begin position="6"/>
        <end position="26"/>
    </location>
</feature>
<dbReference type="STRING" id="1111676.MHC_06005"/>
<name>I6RDL3_MYCHN</name>
<sequence>MNAWVGKGLLTFISAAGVAGIGVYFGKIWNLL</sequence>